<proteinExistence type="inferred from homology"/>
<dbReference type="CDD" id="cd00449">
    <property type="entry name" value="PLPDE_IV"/>
    <property type="match status" value="1"/>
</dbReference>
<dbReference type="SUPFAM" id="SSF56752">
    <property type="entry name" value="D-aminoacid aminotransferase-like PLP-dependent enzymes"/>
    <property type="match status" value="1"/>
</dbReference>
<comment type="similarity">
    <text evidence="2">Belongs to the class-IV pyridoxal-phosphate-dependent aminotransferase family.</text>
</comment>
<dbReference type="InterPro" id="IPR043132">
    <property type="entry name" value="BCAT-like_C"/>
</dbReference>
<gene>
    <name evidence="4" type="ORF">S01H1_55815</name>
</gene>
<dbReference type="PANTHER" id="PTHR42743">
    <property type="entry name" value="AMINO-ACID AMINOTRANSFERASE"/>
    <property type="match status" value="1"/>
</dbReference>
<evidence type="ECO:0008006" key="5">
    <source>
        <dbReference type="Google" id="ProtNLM"/>
    </source>
</evidence>
<dbReference type="InterPro" id="IPR001544">
    <property type="entry name" value="Aminotrans_IV"/>
</dbReference>
<dbReference type="EMBL" id="BARS01036297">
    <property type="protein sequence ID" value="GAG14551.1"/>
    <property type="molecule type" value="Genomic_DNA"/>
</dbReference>
<evidence type="ECO:0000313" key="4">
    <source>
        <dbReference type="EMBL" id="GAG14551.1"/>
    </source>
</evidence>
<evidence type="ECO:0000256" key="1">
    <source>
        <dbReference type="ARBA" id="ARBA00001933"/>
    </source>
</evidence>
<dbReference type="Pfam" id="PF01063">
    <property type="entry name" value="Aminotran_4"/>
    <property type="match status" value="1"/>
</dbReference>
<dbReference type="FunFam" id="3.20.10.10:FF:000002">
    <property type="entry name" value="D-alanine aminotransferase"/>
    <property type="match status" value="1"/>
</dbReference>
<evidence type="ECO:0000256" key="3">
    <source>
        <dbReference type="ARBA" id="ARBA00022898"/>
    </source>
</evidence>
<keyword evidence="3" id="KW-0663">Pyridoxal phosphate</keyword>
<dbReference type="InterPro" id="IPR050571">
    <property type="entry name" value="Class-IV_PLP-Dep_Aminotrnsfr"/>
</dbReference>
<organism evidence="4">
    <name type="scientific">marine sediment metagenome</name>
    <dbReference type="NCBI Taxonomy" id="412755"/>
    <lineage>
        <taxon>unclassified sequences</taxon>
        <taxon>metagenomes</taxon>
        <taxon>ecological metagenomes</taxon>
    </lineage>
</organism>
<dbReference type="PANTHER" id="PTHR42743:SF11">
    <property type="entry name" value="AMINODEOXYCHORISMATE LYASE"/>
    <property type="match status" value="1"/>
</dbReference>
<dbReference type="GO" id="GO:0046394">
    <property type="term" value="P:carboxylic acid biosynthetic process"/>
    <property type="evidence" value="ECO:0007669"/>
    <property type="project" value="UniProtKB-ARBA"/>
</dbReference>
<name>X0WPE8_9ZZZZ</name>
<feature type="non-terminal residue" evidence="4">
    <location>
        <position position="1"/>
    </location>
</feature>
<accession>X0WPE8</accession>
<dbReference type="GO" id="GO:0008652">
    <property type="term" value="P:amino acid biosynthetic process"/>
    <property type="evidence" value="ECO:0007669"/>
    <property type="project" value="UniProtKB-ARBA"/>
</dbReference>
<protein>
    <recommendedName>
        <fullName evidence="5">Aminotransferase class IV</fullName>
    </recommendedName>
</protein>
<comment type="cofactor">
    <cofactor evidence="1">
        <name>pyridoxal 5'-phosphate</name>
        <dbReference type="ChEBI" id="CHEBI:597326"/>
    </cofactor>
</comment>
<comment type="caution">
    <text evidence="4">The sequence shown here is derived from an EMBL/GenBank/DDBJ whole genome shotgun (WGS) entry which is preliminary data.</text>
</comment>
<dbReference type="InterPro" id="IPR018300">
    <property type="entry name" value="Aminotrans_IV_CS"/>
</dbReference>
<sequence length="146" mass="15584">RRNTQTPVSAIKSLNYLDSLLARREAKLAGADEAILLNEQGFLAEASTSNIFLASGDTLLTPSDDSGILPGITREAVLEIAGSSGMKTMVRKVALEDLHQADEAFVTNSLIEIMPLTRVSSQVIGSGIAGKITQRLIEAYKALVIE</sequence>
<reference evidence="4" key="1">
    <citation type="journal article" date="2014" name="Front. Microbiol.">
        <title>High frequency of phylogenetically diverse reductive dehalogenase-homologous genes in deep subseafloor sedimentary metagenomes.</title>
        <authorList>
            <person name="Kawai M."/>
            <person name="Futagami T."/>
            <person name="Toyoda A."/>
            <person name="Takaki Y."/>
            <person name="Nishi S."/>
            <person name="Hori S."/>
            <person name="Arai W."/>
            <person name="Tsubouchi T."/>
            <person name="Morono Y."/>
            <person name="Uchiyama I."/>
            <person name="Ito T."/>
            <person name="Fujiyama A."/>
            <person name="Inagaki F."/>
            <person name="Takami H."/>
        </authorList>
    </citation>
    <scope>NUCLEOTIDE SEQUENCE</scope>
    <source>
        <strain evidence="4">Expedition CK06-06</strain>
    </source>
</reference>
<dbReference type="InterPro" id="IPR036038">
    <property type="entry name" value="Aminotransferase-like"/>
</dbReference>
<evidence type="ECO:0000256" key="2">
    <source>
        <dbReference type="ARBA" id="ARBA00009320"/>
    </source>
</evidence>
<dbReference type="GO" id="GO:0003824">
    <property type="term" value="F:catalytic activity"/>
    <property type="evidence" value="ECO:0007669"/>
    <property type="project" value="InterPro"/>
</dbReference>
<dbReference type="PROSITE" id="PS00770">
    <property type="entry name" value="AA_TRANSFER_CLASS_4"/>
    <property type="match status" value="1"/>
</dbReference>
<dbReference type="Gene3D" id="3.20.10.10">
    <property type="entry name" value="D-amino Acid Aminotransferase, subunit A, domain 2"/>
    <property type="match status" value="1"/>
</dbReference>
<dbReference type="AlphaFoldDB" id="X0WPE8"/>